<dbReference type="SMART" id="SM00640">
    <property type="entry name" value="Glyco_32"/>
    <property type="match status" value="1"/>
</dbReference>
<accession>A0A3S4UWJ9</accession>
<evidence type="ECO:0000313" key="7">
    <source>
        <dbReference type="Proteomes" id="UP000273044"/>
    </source>
</evidence>
<evidence type="ECO:0000256" key="4">
    <source>
        <dbReference type="ARBA" id="ARBA00023295"/>
    </source>
</evidence>
<dbReference type="SUPFAM" id="SSF75005">
    <property type="entry name" value="Arabinanase/levansucrase/invertase"/>
    <property type="match status" value="1"/>
</dbReference>
<dbReference type="GO" id="GO:0005975">
    <property type="term" value="P:carbohydrate metabolic process"/>
    <property type="evidence" value="ECO:0007669"/>
    <property type="project" value="InterPro"/>
</dbReference>
<dbReference type="PROSITE" id="PS00609">
    <property type="entry name" value="GLYCOSYL_HYDROL_F32"/>
    <property type="match status" value="1"/>
</dbReference>
<dbReference type="CDD" id="cd08996">
    <property type="entry name" value="GH32_FFase"/>
    <property type="match status" value="1"/>
</dbReference>
<dbReference type="EMBL" id="LR134406">
    <property type="protein sequence ID" value="VEH71519.1"/>
    <property type="molecule type" value="Genomic_DNA"/>
</dbReference>
<sequence length="403" mass="43204">MTALTTSYHLRPARGWLNDPNGMTRTDGRWHVFFQHNPTAPVHGQIAWGHASSDDLAHWEEHPVAFSPTPGGPDAFGCWSGVYVPGHDRPAVVYSGIADESSQSTVCLRWGSPDLLDWGAPIVVGTTPEANDIGIMRDPFVFEHEGRKLAVVGAGLRDGSPAVLLYDRSDELAWRYAGLLVDDDPVLRGAGTADIWECPQLFPLDGRWVLVVSIHDNDMLGEVVAAVGDLVPDGEGLRFVAESAHVLDDGTDCYAPQVSLADGEPLLVGWVRQEAQDPAVRDHAGCLTLPRRLQLVGGLVASRVDPGAAAALAGDVFPLGAGTTVLADRRWVVEVVGAGARLTHPTLGEVQLVPGSQLWVDGAVTELYRPSGVPGTWRHDEPWSLVVTSEGAVEAREVIPRVP</sequence>
<dbReference type="InterPro" id="IPR001362">
    <property type="entry name" value="Glyco_hydro_32"/>
</dbReference>
<evidence type="ECO:0000256" key="1">
    <source>
        <dbReference type="ARBA" id="ARBA00009902"/>
    </source>
</evidence>
<reference evidence="6 7" key="1">
    <citation type="submission" date="2018-12" db="EMBL/GenBank/DDBJ databases">
        <authorList>
            <consortium name="Pathogen Informatics"/>
        </authorList>
    </citation>
    <scope>NUCLEOTIDE SEQUENCE [LARGE SCALE GENOMIC DNA]</scope>
    <source>
        <strain evidence="6 7">NCTC12967</strain>
    </source>
</reference>
<dbReference type="InterPro" id="IPR013148">
    <property type="entry name" value="Glyco_hydro_32_N"/>
</dbReference>
<evidence type="ECO:0000256" key="3">
    <source>
        <dbReference type="ARBA" id="ARBA00022801"/>
    </source>
</evidence>
<dbReference type="EC" id="3.2.1.26" evidence="2"/>
<name>A0A3S4UWJ9_9ACTN</name>
<dbReference type="PANTHER" id="PTHR43101:SF1">
    <property type="entry name" value="BETA-FRUCTOSIDASE"/>
    <property type="match status" value="1"/>
</dbReference>
<dbReference type="Proteomes" id="UP000273044">
    <property type="component" value="Chromosome"/>
</dbReference>
<dbReference type="Pfam" id="PF00251">
    <property type="entry name" value="Glyco_hydro_32N"/>
    <property type="match status" value="1"/>
</dbReference>
<organism evidence="6 7">
    <name type="scientific">Arachnia propionica</name>
    <dbReference type="NCBI Taxonomy" id="1750"/>
    <lineage>
        <taxon>Bacteria</taxon>
        <taxon>Bacillati</taxon>
        <taxon>Actinomycetota</taxon>
        <taxon>Actinomycetes</taxon>
        <taxon>Propionibacteriales</taxon>
        <taxon>Propionibacteriaceae</taxon>
        <taxon>Arachnia</taxon>
    </lineage>
</organism>
<dbReference type="InterPro" id="IPR023296">
    <property type="entry name" value="Glyco_hydro_beta-prop_sf"/>
</dbReference>
<dbReference type="GO" id="GO:0004564">
    <property type="term" value="F:beta-fructofuranosidase activity"/>
    <property type="evidence" value="ECO:0007669"/>
    <property type="project" value="UniProtKB-EC"/>
</dbReference>
<evidence type="ECO:0000313" key="6">
    <source>
        <dbReference type="EMBL" id="VEH71519.1"/>
    </source>
</evidence>
<dbReference type="AlphaFoldDB" id="A0A3S4UWJ9"/>
<keyword evidence="7" id="KW-1185">Reference proteome</keyword>
<proteinExistence type="inferred from homology"/>
<dbReference type="GeneID" id="64408252"/>
<gene>
    <name evidence="6" type="primary">bfrA_1</name>
    <name evidence="6" type="ORF">NCTC12967_02842</name>
</gene>
<dbReference type="InterPro" id="IPR018053">
    <property type="entry name" value="Glyco_hydro_32_AS"/>
</dbReference>
<dbReference type="Gene3D" id="2.115.10.20">
    <property type="entry name" value="Glycosyl hydrolase domain, family 43"/>
    <property type="match status" value="1"/>
</dbReference>
<evidence type="ECO:0000256" key="2">
    <source>
        <dbReference type="ARBA" id="ARBA00012758"/>
    </source>
</evidence>
<dbReference type="PANTHER" id="PTHR43101">
    <property type="entry name" value="BETA-FRUCTOSIDASE"/>
    <property type="match status" value="1"/>
</dbReference>
<protein>
    <recommendedName>
        <fullName evidence="2">beta-fructofuranosidase</fullName>
        <ecNumber evidence="2">3.2.1.26</ecNumber>
    </recommendedName>
</protein>
<dbReference type="RefSeq" id="WP_061787566.1">
    <property type="nucleotide sequence ID" value="NZ_LR134406.1"/>
</dbReference>
<keyword evidence="3 6" id="KW-0378">Hydrolase</keyword>
<dbReference type="InterPro" id="IPR051214">
    <property type="entry name" value="GH32_Enzymes"/>
</dbReference>
<comment type="similarity">
    <text evidence="1">Belongs to the glycosyl hydrolase 32 family.</text>
</comment>
<feature type="domain" description="Glycosyl hydrolase family 32 N-terminal" evidence="5">
    <location>
        <begin position="9"/>
        <end position="295"/>
    </location>
</feature>
<evidence type="ECO:0000259" key="5">
    <source>
        <dbReference type="Pfam" id="PF00251"/>
    </source>
</evidence>
<keyword evidence="4 6" id="KW-0326">Glycosidase</keyword>